<name>A0A1H5XRY4_9ACTN</name>
<dbReference type="EMBL" id="FNVO01000003">
    <property type="protein sequence ID" value="SEG14413.1"/>
    <property type="molecule type" value="Genomic_DNA"/>
</dbReference>
<evidence type="ECO:0000313" key="2">
    <source>
        <dbReference type="EMBL" id="SEG14413.1"/>
    </source>
</evidence>
<feature type="region of interest" description="Disordered" evidence="1">
    <location>
        <begin position="1"/>
        <end position="23"/>
    </location>
</feature>
<reference evidence="3" key="1">
    <citation type="submission" date="2016-10" db="EMBL/GenBank/DDBJ databases">
        <authorList>
            <person name="Varghese N."/>
            <person name="Submissions S."/>
        </authorList>
    </citation>
    <scope>NUCLEOTIDE SEQUENCE [LARGE SCALE GENOMIC DNA]</scope>
    <source>
        <strain evidence="3">DSM 43163</strain>
    </source>
</reference>
<organism evidence="2 3">
    <name type="scientific">Thermomonospora echinospora</name>
    <dbReference type="NCBI Taxonomy" id="1992"/>
    <lineage>
        <taxon>Bacteria</taxon>
        <taxon>Bacillati</taxon>
        <taxon>Actinomycetota</taxon>
        <taxon>Actinomycetes</taxon>
        <taxon>Streptosporangiales</taxon>
        <taxon>Thermomonosporaceae</taxon>
        <taxon>Thermomonospora</taxon>
    </lineage>
</organism>
<proteinExistence type="predicted"/>
<dbReference type="AlphaFoldDB" id="A0A1H5XRY4"/>
<accession>A0A1H5XRY4</accession>
<dbReference type="Proteomes" id="UP000236723">
    <property type="component" value="Unassembled WGS sequence"/>
</dbReference>
<evidence type="ECO:0000256" key="1">
    <source>
        <dbReference type="SAM" id="MobiDB-lite"/>
    </source>
</evidence>
<protein>
    <submittedName>
        <fullName evidence="2">Uncharacterized protein</fullName>
    </submittedName>
</protein>
<keyword evidence="3" id="KW-1185">Reference proteome</keyword>
<gene>
    <name evidence="2" type="ORF">SAMN04489712_103379</name>
</gene>
<evidence type="ECO:0000313" key="3">
    <source>
        <dbReference type="Proteomes" id="UP000236723"/>
    </source>
</evidence>
<sequence>MCSTRPKAVPLMPGRSPQDRERRVSLHGVDPCEEYLCELRSPLRTLGCPAELVRPEPGALVLRVSYPDRPLDSEDVVCAWTEGEWWFTWIGGHIIGPAEDLGGVAIAIYRTLRDGQVPS</sequence>